<dbReference type="Pfam" id="PF09848">
    <property type="entry name" value="SLFN-g3_helicase"/>
    <property type="match status" value="1"/>
</dbReference>
<dbReference type="EMBL" id="QROV01000008">
    <property type="protein sequence ID" value="RHL60572.1"/>
    <property type="molecule type" value="Genomic_DNA"/>
</dbReference>
<dbReference type="RefSeq" id="WP_118417515.1">
    <property type="nucleotide sequence ID" value="NZ_QROV01000008.1"/>
</dbReference>
<comment type="caution">
    <text evidence="2">The sequence shown here is derived from an EMBL/GenBank/DDBJ whole genome shotgun (WGS) entry which is preliminary data.</text>
</comment>
<dbReference type="InterPro" id="IPR027417">
    <property type="entry name" value="P-loop_NTPase"/>
</dbReference>
<evidence type="ECO:0000259" key="1">
    <source>
        <dbReference type="SMART" id="SM00382"/>
    </source>
</evidence>
<reference evidence="2 3" key="1">
    <citation type="submission" date="2018-08" db="EMBL/GenBank/DDBJ databases">
        <title>A genome reference for cultivated species of the human gut microbiota.</title>
        <authorList>
            <person name="Zou Y."/>
            <person name="Xue W."/>
            <person name="Luo G."/>
        </authorList>
    </citation>
    <scope>NUCLEOTIDE SEQUENCE [LARGE SCALE GENOMIC DNA]</scope>
    <source>
        <strain evidence="2 3">AF37-12</strain>
    </source>
</reference>
<gene>
    <name evidence="2" type="ORF">DW011_08975</name>
</gene>
<proteinExistence type="predicted"/>
<accession>A0A415M251</accession>
<dbReference type="Gene3D" id="3.40.50.300">
    <property type="entry name" value="P-loop containing nucleotide triphosphate hydrolases"/>
    <property type="match status" value="1"/>
</dbReference>
<dbReference type="AlphaFoldDB" id="A0A415M251"/>
<dbReference type="InterPro" id="IPR018647">
    <property type="entry name" value="SLFN_3-like_DNA/RNA_helicase"/>
</dbReference>
<sequence>MTGKRVLYQEPQATFFHDVMTNLFTDKMTKAATYYNLHPSNPELMSWGNNAPKIKDLLQLSGVTDTYVTFEYLVPYNMKRIDCILYGRNSQNQGNVVHIELKQWDNKGVRDTDCEGNFNVDDEDSDTTFQVQAYTGGGHRLVSHPSQQVRGYNDYLTGFIEVLSSKELHIEGLAYCYNYRKNNTPNTLFDEKYSELLQAYKTYAGDEVQELAQHLQQALGNGDGETIFHKMISSPIRPSKKLLESAANLIHEGNVSAFALIEEQIIARNVILDKIRKIGNKKSIIIVKGGPGTGKTVIALHILALLAGNKKSYNIRYATKSKPLLEGVKDRLPRGSKAKLLFSNVTQFIPANCEPNNIDVLLVDEAHRISNSANNQYTPTDKRTNLTQIQTIVQAAKISVFFIDDKQAIRSVEIGSSQLIRECAKEYNADIVEVELKSQFRCNGSDNYLDWLEQVIYNEPVKSSFKEDEFDFKIFDDPQTLYDEIKRKDSIDGQSARLTAGFCWPWSSSLDENGDFVKDVAIGNFAMPWETKDTIANIPKGYVKWYEWAYKPEGIKQVGCIYTVQGFEFDYIGVIIGPDLRYDTEQQCLITDIKEIKDPMLKRNAAYFDNYARNIYRVLMSRGMKGCYVYCCDENLKEYLRAKIRDRK</sequence>
<feature type="domain" description="AAA+ ATPase" evidence="1">
    <location>
        <begin position="281"/>
        <end position="413"/>
    </location>
</feature>
<dbReference type="Proteomes" id="UP000283616">
    <property type="component" value="Unassembled WGS sequence"/>
</dbReference>
<dbReference type="SMART" id="SM00382">
    <property type="entry name" value="AAA"/>
    <property type="match status" value="1"/>
</dbReference>
<evidence type="ECO:0000313" key="2">
    <source>
        <dbReference type="EMBL" id="RHL60572.1"/>
    </source>
</evidence>
<protein>
    <submittedName>
        <fullName evidence="2">DUF2075 domain-containing protein</fullName>
    </submittedName>
</protein>
<name>A0A415M251_BACT4</name>
<dbReference type="SUPFAM" id="SSF52540">
    <property type="entry name" value="P-loop containing nucleoside triphosphate hydrolases"/>
    <property type="match status" value="1"/>
</dbReference>
<organism evidence="2 3">
    <name type="scientific">Bacteroides thetaiotaomicron</name>
    <dbReference type="NCBI Taxonomy" id="818"/>
    <lineage>
        <taxon>Bacteria</taxon>
        <taxon>Pseudomonadati</taxon>
        <taxon>Bacteroidota</taxon>
        <taxon>Bacteroidia</taxon>
        <taxon>Bacteroidales</taxon>
        <taxon>Bacteroidaceae</taxon>
        <taxon>Bacteroides</taxon>
    </lineage>
</organism>
<evidence type="ECO:0000313" key="3">
    <source>
        <dbReference type="Proteomes" id="UP000283616"/>
    </source>
</evidence>
<dbReference type="InterPro" id="IPR003593">
    <property type="entry name" value="AAA+_ATPase"/>
</dbReference>